<dbReference type="PANTHER" id="PTHR43481">
    <property type="entry name" value="FRUCTOSE-1-PHOSPHATE PHOSPHATASE"/>
    <property type="match status" value="1"/>
</dbReference>
<evidence type="ECO:0000313" key="2">
    <source>
        <dbReference type="Proteomes" id="UP000619536"/>
    </source>
</evidence>
<dbReference type="Gene3D" id="1.10.150.240">
    <property type="entry name" value="Putative phosphatase, domain 2"/>
    <property type="match status" value="1"/>
</dbReference>
<dbReference type="Pfam" id="PF00702">
    <property type="entry name" value="Hydrolase"/>
    <property type="match status" value="1"/>
</dbReference>
<dbReference type="PANTHER" id="PTHR43481:SF4">
    <property type="entry name" value="GLYCEROL-1-PHOSPHATE PHOSPHOHYDROLASE 1-RELATED"/>
    <property type="match status" value="1"/>
</dbReference>
<gene>
    <name evidence="1" type="ORF">GCM10007377_13170</name>
</gene>
<evidence type="ECO:0000313" key="1">
    <source>
        <dbReference type="EMBL" id="GGI14888.1"/>
    </source>
</evidence>
<accession>A0A8J3AJY1</accession>
<comment type="caution">
    <text evidence="1">The sequence shown here is derived from an EMBL/GenBank/DDBJ whole genome shotgun (WGS) entry which is preliminary data.</text>
</comment>
<dbReference type="NCBIfam" id="TIGR01509">
    <property type="entry name" value="HAD-SF-IA-v3"/>
    <property type="match status" value="1"/>
</dbReference>
<reference evidence="1" key="1">
    <citation type="journal article" date="2014" name="Int. J. Syst. Evol. Microbiol.">
        <title>Complete genome sequence of Corynebacterium casei LMG S-19264T (=DSM 44701T), isolated from a smear-ripened cheese.</title>
        <authorList>
            <consortium name="US DOE Joint Genome Institute (JGI-PGF)"/>
            <person name="Walter F."/>
            <person name="Albersmeier A."/>
            <person name="Kalinowski J."/>
            <person name="Ruckert C."/>
        </authorList>
    </citation>
    <scope>NUCLEOTIDE SEQUENCE</scope>
    <source>
        <strain evidence="1">CCM 8606</strain>
    </source>
</reference>
<reference evidence="1" key="2">
    <citation type="submission" date="2020-09" db="EMBL/GenBank/DDBJ databases">
        <authorList>
            <person name="Sun Q."/>
            <person name="Sedlacek I."/>
        </authorList>
    </citation>
    <scope>NUCLEOTIDE SEQUENCE</scope>
    <source>
        <strain evidence="1">CCM 8606</strain>
    </source>
</reference>
<dbReference type="GO" id="GO:0050308">
    <property type="term" value="F:sugar-phosphatase activity"/>
    <property type="evidence" value="ECO:0007669"/>
    <property type="project" value="TreeGrafter"/>
</dbReference>
<dbReference type="AlphaFoldDB" id="A0A8J3AJY1"/>
<dbReference type="InterPro" id="IPR023214">
    <property type="entry name" value="HAD_sf"/>
</dbReference>
<dbReference type="InterPro" id="IPR036412">
    <property type="entry name" value="HAD-like_sf"/>
</dbReference>
<dbReference type="SFLD" id="SFLDG01129">
    <property type="entry name" value="C1.5:_HAD__Beta-PGM__Phosphata"/>
    <property type="match status" value="1"/>
</dbReference>
<dbReference type="SUPFAM" id="SSF56784">
    <property type="entry name" value="HAD-like"/>
    <property type="match status" value="1"/>
</dbReference>
<dbReference type="SFLD" id="SFLDS00003">
    <property type="entry name" value="Haloacid_Dehalogenase"/>
    <property type="match status" value="1"/>
</dbReference>
<dbReference type="InterPro" id="IPR051806">
    <property type="entry name" value="HAD-like_SPP"/>
</dbReference>
<name>A0A8J3AJY1_9BIFI</name>
<proteinExistence type="predicted"/>
<dbReference type="CDD" id="cd07505">
    <property type="entry name" value="HAD_BPGM-like"/>
    <property type="match status" value="1"/>
</dbReference>
<organism evidence="1 2">
    <name type="scientific">Galliscardovia ingluviei</name>
    <dbReference type="NCBI Taxonomy" id="1769422"/>
    <lineage>
        <taxon>Bacteria</taxon>
        <taxon>Bacillati</taxon>
        <taxon>Actinomycetota</taxon>
        <taxon>Actinomycetes</taxon>
        <taxon>Bifidobacteriales</taxon>
        <taxon>Bifidobacteriaceae</taxon>
        <taxon>Galliscardovia</taxon>
    </lineage>
</organism>
<dbReference type="EMBL" id="BMDH01000003">
    <property type="protein sequence ID" value="GGI14888.1"/>
    <property type="molecule type" value="Genomic_DNA"/>
</dbReference>
<dbReference type="Proteomes" id="UP000619536">
    <property type="component" value="Unassembled WGS sequence"/>
</dbReference>
<protein>
    <submittedName>
        <fullName evidence="1">Haloacid dehalogenase</fullName>
    </submittedName>
</protein>
<dbReference type="InterPro" id="IPR023198">
    <property type="entry name" value="PGP-like_dom2"/>
</dbReference>
<keyword evidence="2" id="KW-1185">Reference proteome</keyword>
<dbReference type="Gene3D" id="3.40.50.1000">
    <property type="entry name" value="HAD superfamily/HAD-like"/>
    <property type="match status" value="1"/>
</dbReference>
<sequence length="261" mass="28593">MTEQKQAETQSAKPFLAQYDETMIARRIAEQQLPLAVFWDMDGTLIDSEPYWHDGEIEIAHANGGEWDEALGWQCTGTSVPNVARKMIEHGTKLSVQEIHDQLISYVARREQERMPWIPGAREALELVAQAGIPSVLVTSSPRHVARGLVRQAPTGAFGGYVCGDDVRANKPDPDPYRQAARVLGIDPDDAHLMARCVAFEDSGVGLQSATAAGTTVLALTGYIRTADGQPAGPFFDSIATYDELSIDTLRNMVSRRLQSL</sequence>
<dbReference type="InterPro" id="IPR006439">
    <property type="entry name" value="HAD-SF_hydro_IA"/>
</dbReference>